<dbReference type="AlphaFoldDB" id="A0A9D9IIV6"/>
<evidence type="ECO:0000256" key="1">
    <source>
        <dbReference type="SAM" id="Phobius"/>
    </source>
</evidence>
<sequence>LFMLMTNGFGATIGTLAAQEVVNHFVYHADVPDWSAAWYIFAAYALVVAIVFAFVFKDKPSVKHCA</sequence>
<keyword evidence="1" id="KW-0812">Transmembrane</keyword>
<evidence type="ECO:0000313" key="3">
    <source>
        <dbReference type="Proteomes" id="UP000823604"/>
    </source>
</evidence>
<dbReference type="InterPro" id="IPR004740">
    <property type="entry name" value="Nuc_H_symport"/>
</dbReference>
<reference evidence="2" key="2">
    <citation type="journal article" date="2021" name="PeerJ">
        <title>Extensive microbial diversity within the chicken gut microbiome revealed by metagenomics and culture.</title>
        <authorList>
            <person name="Gilroy R."/>
            <person name="Ravi A."/>
            <person name="Getino M."/>
            <person name="Pursley I."/>
            <person name="Horton D.L."/>
            <person name="Alikhan N.F."/>
            <person name="Baker D."/>
            <person name="Gharbi K."/>
            <person name="Hall N."/>
            <person name="Watson M."/>
            <person name="Adriaenssens E.M."/>
            <person name="Foster-Nyarko E."/>
            <person name="Jarju S."/>
            <person name="Secka A."/>
            <person name="Antonio M."/>
            <person name="Oren A."/>
            <person name="Chaudhuri R.R."/>
            <person name="La Ragione R."/>
            <person name="Hildebrand F."/>
            <person name="Pallen M.J."/>
        </authorList>
    </citation>
    <scope>NUCLEOTIDE SEQUENCE</scope>
    <source>
        <strain evidence="2">B1-8020</strain>
    </source>
</reference>
<dbReference type="InterPro" id="IPR036259">
    <property type="entry name" value="MFS_trans_sf"/>
</dbReference>
<organism evidence="2 3">
    <name type="scientific">Candidatus Merdivivens pullicola</name>
    <dbReference type="NCBI Taxonomy" id="2840872"/>
    <lineage>
        <taxon>Bacteria</taxon>
        <taxon>Pseudomonadati</taxon>
        <taxon>Bacteroidota</taxon>
        <taxon>Bacteroidia</taxon>
        <taxon>Bacteroidales</taxon>
        <taxon>Muribaculaceae</taxon>
        <taxon>Muribaculaceae incertae sedis</taxon>
        <taxon>Candidatus Merdivivens</taxon>
    </lineage>
</organism>
<comment type="caution">
    <text evidence="2">The sequence shown here is derived from an EMBL/GenBank/DDBJ whole genome shotgun (WGS) entry which is preliminary data.</text>
</comment>
<feature type="transmembrane region" description="Helical" evidence="1">
    <location>
        <begin position="36"/>
        <end position="56"/>
    </location>
</feature>
<keyword evidence="1" id="KW-1133">Transmembrane helix</keyword>
<gene>
    <name evidence="2" type="ORF">IAB81_08360</name>
</gene>
<dbReference type="Gene3D" id="1.20.1250.20">
    <property type="entry name" value="MFS general substrate transporter like domains"/>
    <property type="match status" value="1"/>
</dbReference>
<evidence type="ECO:0000313" key="2">
    <source>
        <dbReference type="EMBL" id="MBO8473617.1"/>
    </source>
</evidence>
<dbReference type="Pfam" id="PF03825">
    <property type="entry name" value="Nuc_H_symport"/>
    <property type="match status" value="1"/>
</dbReference>
<feature type="non-terminal residue" evidence="2">
    <location>
        <position position="1"/>
    </location>
</feature>
<dbReference type="EMBL" id="JADIMA010000085">
    <property type="protein sequence ID" value="MBO8473617.1"/>
    <property type="molecule type" value="Genomic_DNA"/>
</dbReference>
<proteinExistence type="predicted"/>
<dbReference type="SUPFAM" id="SSF103473">
    <property type="entry name" value="MFS general substrate transporter"/>
    <property type="match status" value="1"/>
</dbReference>
<name>A0A9D9IIV6_9BACT</name>
<protein>
    <submittedName>
        <fullName evidence="2">MFS transporter</fullName>
    </submittedName>
</protein>
<keyword evidence="1" id="KW-0472">Membrane</keyword>
<dbReference type="GO" id="GO:0005337">
    <property type="term" value="F:nucleoside transmembrane transporter activity"/>
    <property type="evidence" value="ECO:0007669"/>
    <property type="project" value="InterPro"/>
</dbReference>
<dbReference type="Proteomes" id="UP000823604">
    <property type="component" value="Unassembled WGS sequence"/>
</dbReference>
<reference evidence="2" key="1">
    <citation type="submission" date="2020-10" db="EMBL/GenBank/DDBJ databases">
        <authorList>
            <person name="Gilroy R."/>
        </authorList>
    </citation>
    <scope>NUCLEOTIDE SEQUENCE</scope>
    <source>
        <strain evidence="2">B1-8020</strain>
    </source>
</reference>
<dbReference type="GO" id="GO:0016020">
    <property type="term" value="C:membrane"/>
    <property type="evidence" value="ECO:0007669"/>
    <property type="project" value="InterPro"/>
</dbReference>
<accession>A0A9D9IIV6</accession>